<dbReference type="InterPro" id="IPR006593">
    <property type="entry name" value="Cyt_b561/ferric_Rdtase_TM"/>
</dbReference>
<dbReference type="Proteomes" id="UP000790787">
    <property type="component" value="Chromosome 2"/>
</dbReference>
<dbReference type="KEGG" id="nta:107773725"/>
<dbReference type="PaxDb" id="4097-A0A1S3Y901"/>
<dbReference type="InterPro" id="IPR045150">
    <property type="entry name" value="CYB561D1/2"/>
</dbReference>
<evidence type="ECO:0000256" key="9">
    <source>
        <dbReference type="ARBA" id="ARBA00023004"/>
    </source>
</evidence>
<protein>
    <submittedName>
        <fullName evidence="16">Cytochrome b561 domain-containing protein At4g18260-like isoform X1</fullName>
    </submittedName>
</protein>
<accession>A0A1S3Y901</accession>
<dbReference type="AlphaFoldDB" id="A0A1S3Y901"/>
<dbReference type="GO" id="GO:0016020">
    <property type="term" value="C:membrane"/>
    <property type="evidence" value="ECO:0007669"/>
    <property type="project" value="UniProtKB-SubCell"/>
</dbReference>
<dbReference type="STRING" id="4097.A0A1S3Y901"/>
<dbReference type="RefSeq" id="XP_016448635.1">
    <property type="nucleotide sequence ID" value="XM_016593149.1"/>
</dbReference>
<evidence type="ECO:0000313" key="16">
    <source>
        <dbReference type="RefSeq" id="XP_016448635.1"/>
    </source>
</evidence>
<dbReference type="GO" id="GO:0016491">
    <property type="term" value="F:oxidoreductase activity"/>
    <property type="evidence" value="ECO:0000318"/>
    <property type="project" value="GO_Central"/>
</dbReference>
<keyword evidence="3" id="KW-0813">Transport</keyword>
<reference evidence="16" key="2">
    <citation type="submission" date="2025-08" db="UniProtKB">
        <authorList>
            <consortium name="RefSeq"/>
        </authorList>
    </citation>
    <scope>IDENTIFICATION</scope>
    <source>
        <tissue evidence="16">Leaf</tissue>
    </source>
</reference>
<keyword evidence="5 12" id="KW-0812">Transmembrane</keyword>
<dbReference type="GO" id="GO:0140575">
    <property type="term" value="F:transmembrane monodehydroascorbate reductase activity"/>
    <property type="evidence" value="ECO:0007669"/>
    <property type="project" value="InterPro"/>
</dbReference>
<feature type="domain" description="Cytochrome b561" evidence="14">
    <location>
        <begin position="19"/>
        <end position="222"/>
    </location>
</feature>
<evidence type="ECO:0000256" key="10">
    <source>
        <dbReference type="ARBA" id="ARBA00023136"/>
    </source>
</evidence>
<dbReference type="PANTHER" id="PTHR15422">
    <property type="entry name" value="OS05G0565100 PROTEIN"/>
    <property type="match status" value="1"/>
</dbReference>
<keyword evidence="9" id="KW-0408">Iron</keyword>
<proteinExistence type="predicted"/>
<evidence type="ECO:0000256" key="2">
    <source>
        <dbReference type="ARBA" id="ARBA00004141"/>
    </source>
</evidence>
<dbReference type="Gene3D" id="1.20.120.1770">
    <property type="match status" value="1"/>
</dbReference>
<comment type="cofactor">
    <cofactor evidence="1">
        <name>heme b</name>
        <dbReference type="ChEBI" id="CHEBI:60344"/>
    </cofactor>
</comment>
<keyword evidence="4" id="KW-0349">Heme</keyword>
<feature type="compositionally biased region" description="Basic and acidic residues" evidence="11">
    <location>
        <begin position="232"/>
        <end position="249"/>
    </location>
</feature>
<dbReference type="OrthoDB" id="19261at2759"/>
<feature type="region of interest" description="Disordered" evidence="11">
    <location>
        <begin position="232"/>
        <end position="259"/>
    </location>
</feature>
<dbReference type="RefSeq" id="XP_016448635.1">
    <property type="nucleotide sequence ID" value="XM_016593149.2"/>
</dbReference>
<comment type="subcellular location">
    <subcellularLocation>
        <location evidence="2">Membrane</location>
        <topology evidence="2">Multi-pass membrane protein</topology>
    </subcellularLocation>
</comment>
<feature type="chain" id="PRO_5010324669" evidence="13">
    <location>
        <begin position="30"/>
        <end position="259"/>
    </location>
</feature>
<keyword evidence="10 12" id="KW-0472">Membrane</keyword>
<feature type="transmembrane region" description="Helical" evidence="12">
    <location>
        <begin position="93"/>
        <end position="117"/>
    </location>
</feature>
<feature type="signal peptide" evidence="13">
    <location>
        <begin position="1"/>
        <end position="29"/>
    </location>
</feature>
<feature type="transmembrane region" description="Helical" evidence="12">
    <location>
        <begin position="160"/>
        <end position="183"/>
    </location>
</feature>
<name>A0A1S3Y901_TOBAC</name>
<evidence type="ECO:0000259" key="14">
    <source>
        <dbReference type="PROSITE" id="PS50939"/>
    </source>
</evidence>
<keyword evidence="13" id="KW-0732">Signal</keyword>
<evidence type="ECO:0000256" key="11">
    <source>
        <dbReference type="SAM" id="MobiDB-lite"/>
    </source>
</evidence>
<dbReference type="GeneID" id="107773725"/>
<dbReference type="PROSITE" id="PS50939">
    <property type="entry name" value="CYTOCHROME_B561"/>
    <property type="match status" value="1"/>
</dbReference>
<gene>
    <name evidence="16" type="primary">LOC107773725</name>
</gene>
<evidence type="ECO:0000313" key="15">
    <source>
        <dbReference type="Proteomes" id="UP000790787"/>
    </source>
</evidence>
<feature type="transmembrane region" description="Helical" evidence="12">
    <location>
        <begin position="129"/>
        <end position="148"/>
    </location>
</feature>
<evidence type="ECO:0000256" key="3">
    <source>
        <dbReference type="ARBA" id="ARBA00022448"/>
    </source>
</evidence>
<evidence type="ECO:0000256" key="4">
    <source>
        <dbReference type="ARBA" id="ARBA00022617"/>
    </source>
</evidence>
<evidence type="ECO:0000256" key="12">
    <source>
        <dbReference type="SAM" id="Phobius"/>
    </source>
</evidence>
<dbReference type="GO" id="GO:0046872">
    <property type="term" value="F:metal ion binding"/>
    <property type="evidence" value="ECO:0007669"/>
    <property type="project" value="UniProtKB-KW"/>
</dbReference>
<feature type="transmembrane region" description="Helical" evidence="12">
    <location>
        <begin position="195"/>
        <end position="214"/>
    </location>
</feature>
<dbReference type="SMART" id="SM00665">
    <property type="entry name" value="B561"/>
    <property type="match status" value="1"/>
</dbReference>
<dbReference type="Pfam" id="PF03188">
    <property type="entry name" value="Cytochrom_B561"/>
    <property type="match status" value="1"/>
</dbReference>
<evidence type="ECO:0000256" key="7">
    <source>
        <dbReference type="ARBA" id="ARBA00022982"/>
    </source>
</evidence>
<organism evidence="15 16">
    <name type="scientific">Nicotiana tabacum</name>
    <name type="common">Common tobacco</name>
    <dbReference type="NCBI Taxonomy" id="4097"/>
    <lineage>
        <taxon>Eukaryota</taxon>
        <taxon>Viridiplantae</taxon>
        <taxon>Streptophyta</taxon>
        <taxon>Embryophyta</taxon>
        <taxon>Tracheophyta</taxon>
        <taxon>Spermatophyta</taxon>
        <taxon>Magnoliopsida</taxon>
        <taxon>eudicotyledons</taxon>
        <taxon>Gunneridae</taxon>
        <taxon>Pentapetalae</taxon>
        <taxon>asterids</taxon>
        <taxon>lamiids</taxon>
        <taxon>Solanales</taxon>
        <taxon>Solanaceae</taxon>
        <taxon>Nicotianoideae</taxon>
        <taxon>Nicotianeae</taxon>
        <taxon>Nicotiana</taxon>
    </lineage>
</organism>
<evidence type="ECO:0000256" key="1">
    <source>
        <dbReference type="ARBA" id="ARBA00001970"/>
    </source>
</evidence>
<evidence type="ECO:0000256" key="8">
    <source>
        <dbReference type="ARBA" id="ARBA00022989"/>
    </source>
</evidence>
<feature type="transmembrane region" description="Helical" evidence="12">
    <location>
        <begin position="53"/>
        <end position="81"/>
    </location>
</feature>
<dbReference type="CDD" id="cd08760">
    <property type="entry name" value="Cyt_b561_FRRS1_like"/>
    <property type="match status" value="1"/>
</dbReference>
<keyword evidence="8 12" id="KW-1133">Transmembrane helix</keyword>
<sequence>MVRPRRKLVVLIFHMAIFIFALLPFVCSSQNHIEKIIYQRSYKHIIHELTSGLSYQIMLHGFLLWASMGFLMPIGILVIRMSNRQECRRRLKIILYIHATLQVLSLLLVTAAAIMSIRNFENSFKNNHQRIGLALYGAIWLQTGTGFLRPDRGSKGRSIWFSVHWLLGITVSILGIINIYTGLQAYHTKTLINTGVWNLAFTVEIAVIMFIYLLQEKWHYVKQSRVILSDEPIRPTDQETSSTDEKKELSAMPSSSEPC</sequence>
<evidence type="ECO:0000256" key="13">
    <source>
        <dbReference type="SAM" id="SignalP"/>
    </source>
</evidence>
<keyword evidence="7" id="KW-0249">Electron transport</keyword>
<evidence type="ECO:0000256" key="6">
    <source>
        <dbReference type="ARBA" id="ARBA00022723"/>
    </source>
</evidence>
<keyword evidence="15" id="KW-1185">Reference proteome</keyword>
<reference evidence="15" key="1">
    <citation type="journal article" date="2014" name="Nat. Commun.">
        <title>The tobacco genome sequence and its comparison with those of tomato and potato.</title>
        <authorList>
            <person name="Sierro N."/>
            <person name="Battey J.N."/>
            <person name="Ouadi S."/>
            <person name="Bakaher N."/>
            <person name="Bovet L."/>
            <person name="Willig A."/>
            <person name="Goepfert S."/>
            <person name="Peitsch M.C."/>
            <person name="Ivanov N.V."/>
        </authorList>
    </citation>
    <scope>NUCLEOTIDE SEQUENCE [LARGE SCALE GENOMIC DNA]</scope>
</reference>
<keyword evidence="6" id="KW-0479">Metal-binding</keyword>
<dbReference type="PANTHER" id="PTHR15422:SF38">
    <property type="entry name" value="CYTOCHROME B561 DOMAIN-CONTAINING PROTEIN"/>
    <property type="match status" value="1"/>
</dbReference>
<evidence type="ECO:0000256" key="5">
    <source>
        <dbReference type="ARBA" id="ARBA00022692"/>
    </source>
</evidence>